<evidence type="ECO:0000313" key="8">
    <source>
        <dbReference type="EMBL" id="GBP30564.1"/>
    </source>
</evidence>
<dbReference type="OrthoDB" id="8186171at2759"/>
<evidence type="ECO:0000256" key="3">
    <source>
        <dbReference type="ARBA" id="ARBA00023015"/>
    </source>
</evidence>
<keyword evidence="4" id="KW-0804">Transcription</keyword>
<accession>A0A4C1UXR7</accession>
<evidence type="ECO:0000313" key="9">
    <source>
        <dbReference type="Proteomes" id="UP000299102"/>
    </source>
</evidence>
<dbReference type="InterPro" id="IPR037496">
    <property type="entry name" value="BEND6-like"/>
</dbReference>
<dbReference type="PROSITE" id="PS51457">
    <property type="entry name" value="BEN"/>
    <property type="match status" value="1"/>
</dbReference>
<dbReference type="SMART" id="SM01025">
    <property type="entry name" value="BEN"/>
    <property type="match status" value="1"/>
</dbReference>
<dbReference type="Proteomes" id="UP000299102">
    <property type="component" value="Unassembled WGS sequence"/>
</dbReference>
<dbReference type="PANTHER" id="PTHR35346">
    <property type="entry name" value="BEN DOMAIN-CONTAINING PROTEIN 6"/>
    <property type="match status" value="1"/>
</dbReference>
<proteinExistence type="predicted"/>
<feature type="compositionally biased region" description="Basic and acidic residues" evidence="6">
    <location>
        <begin position="337"/>
        <end position="350"/>
    </location>
</feature>
<keyword evidence="3" id="KW-0805">Transcription regulation</keyword>
<dbReference type="GO" id="GO:0045666">
    <property type="term" value="P:positive regulation of neuron differentiation"/>
    <property type="evidence" value="ECO:0007669"/>
    <property type="project" value="InterPro"/>
</dbReference>
<dbReference type="GO" id="GO:0005634">
    <property type="term" value="C:nucleus"/>
    <property type="evidence" value="ECO:0007669"/>
    <property type="project" value="UniProtKB-SubCell"/>
</dbReference>
<evidence type="ECO:0000256" key="2">
    <source>
        <dbReference type="ARBA" id="ARBA00022491"/>
    </source>
</evidence>
<evidence type="ECO:0000256" key="1">
    <source>
        <dbReference type="ARBA" id="ARBA00004123"/>
    </source>
</evidence>
<name>A0A4C1UXR7_EUMVA</name>
<keyword evidence="9" id="KW-1185">Reference proteome</keyword>
<protein>
    <submittedName>
        <fullName evidence="8">Protein insensitive</fullName>
    </submittedName>
</protein>
<dbReference type="Gene3D" id="1.10.10.2590">
    <property type="entry name" value="BEN domain"/>
    <property type="match status" value="1"/>
</dbReference>
<evidence type="ECO:0000256" key="5">
    <source>
        <dbReference type="ARBA" id="ARBA00023242"/>
    </source>
</evidence>
<comment type="caution">
    <text evidence="8">The sequence shown here is derived from an EMBL/GenBank/DDBJ whole genome shotgun (WGS) entry which is preliminary data.</text>
</comment>
<keyword evidence="2" id="KW-0678">Repressor</keyword>
<feature type="compositionally biased region" description="Acidic residues" evidence="6">
    <location>
        <begin position="305"/>
        <end position="315"/>
    </location>
</feature>
<sequence length="505" mass="57398">MSQPKWLMVEWEEVNANRSTYSVISTKSLHYPCPDLHTGKLVTIATRGGTLRRAKVVMVSEDRRFLEQQLATMEEHRRLYANEIDVPVKSSLPLTLAAKKVEFVSRNFSKHIADQRYGKPVDPYKWRHSEDSSNISDEETEVLLKKTELDLQVKPAKFMKTSFKSCTKRKINDIWSHQVPTTSRLSEDLSRMSTPDIKYEIHNFTARESSNTSSSQWNSASSPLPSTVSPAPVMMYDQQSQTDPVNFDDDNLRAMIPKVGEDMNLIIRIIEVLENKVNFVETAIDKFSVKPNIRRNEIDIHDGSENSELETDAVDEPNNQSSRRGGRDIPKTSQWIMHKDSSNDTSHDSGEETNGSDMIPIGSGKTFVPRHILEQIDWNSYTMATRKLLMALFPRRTLATHSLTGKSSPAFMNKPAKLCLDPQKVSDIVMTVTNNCRIKESLVRGAITTKCADENKMYRMRLLKKERRHKKSSTSTDGVNSNQENVPPTGNPESRHNSDNNIKKV</sequence>
<dbReference type="GO" id="GO:0045746">
    <property type="term" value="P:negative regulation of Notch signaling pathway"/>
    <property type="evidence" value="ECO:0007669"/>
    <property type="project" value="InterPro"/>
</dbReference>
<gene>
    <name evidence="8" type="primary">insv</name>
    <name evidence="8" type="ORF">EVAR_94745_1</name>
</gene>
<comment type="subcellular location">
    <subcellularLocation>
        <location evidence="1">Nucleus</location>
    </subcellularLocation>
</comment>
<dbReference type="PANTHER" id="PTHR35346:SF1">
    <property type="entry name" value="BEN DOMAIN-CONTAINING PROTEIN 6"/>
    <property type="match status" value="1"/>
</dbReference>
<dbReference type="GO" id="GO:0003677">
    <property type="term" value="F:DNA binding"/>
    <property type="evidence" value="ECO:0007669"/>
    <property type="project" value="InterPro"/>
</dbReference>
<keyword evidence="5" id="KW-0539">Nucleus</keyword>
<organism evidence="8 9">
    <name type="scientific">Eumeta variegata</name>
    <name type="common">Bagworm moth</name>
    <name type="synonym">Eumeta japonica</name>
    <dbReference type="NCBI Taxonomy" id="151549"/>
    <lineage>
        <taxon>Eukaryota</taxon>
        <taxon>Metazoa</taxon>
        <taxon>Ecdysozoa</taxon>
        <taxon>Arthropoda</taxon>
        <taxon>Hexapoda</taxon>
        <taxon>Insecta</taxon>
        <taxon>Pterygota</taxon>
        <taxon>Neoptera</taxon>
        <taxon>Endopterygota</taxon>
        <taxon>Lepidoptera</taxon>
        <taxon>Glossata</taxon>
        <taxon>Ditrysia</taxon>
        <taxon>Tineoidea</taxon>
        <taxon>Psychidae</taxon>
        <taxon>Oiketicinae</taxon>
        <taxon>Eumeta</taxon>
    </lineage>
</organism>
<reference evidence="8 9" key="1">
    <citation type="journal article" date="2019" name="Commun. Biol.">
        <title>The bagworm genome reveals a unique fibroin gene that provides high tensile strength.</title>
        <authorList>
            <person name="Kono N."/>
            <person name="Nakamura H."/>
            <person name="Ohtoshi R."/>
            <person name="Tomita M."/>
            <person name="Numata K."/>
            <person name="Arakawa K."/>
        </authorList>
    </citation>
    <scope>NUCLEOTIDE SEQUENCE [LARGE SCALE GENOMIC DNA]</scope>
</reference>
<feature type="domain" description="BEN" evidence="7">
    <location>
        <begin position="362"/>
        <end position="458"/>
    </location>
</feature>
<dbReference type="EMBL" id="BGZK01000234">
    <property type="protein sequence ID" value="GBP30564.1"/>
    <property type="molecule type" value="Genomic_DNA"/>
</dbReference>
<evidence type="ECO:0000256" key="4">
    <source>
        <dbReference type="ARBA" id="ARBA00023163"/>
    </source>
</evidence>
<dbReference type="GO" id="GO:0003714">
    <property type="term" value="F:transcription corepressor activity"/>
    <property type="evidence" value="ECO:0007669"/>
    <property type="project" value="InterPro"/>
</dbReference>
<evidence type="ECO:0000256" key="6">
    <source>
        <dbReference type="SAM" id="MobiDB-lite"/>
    </source>
</evidence>
<feature type="compositionally biased region" description="Basic and acidic residues" evidence="6">
    <location>
        <begin position="493"/>
        <end position="505"/>
    </location>
</feature>
<dbReference type="Pfam" id="PF10523">
    <property type="entry name" value="BEN"/>
    <property type="match status" value="1"/>
</dbReference>
<feature type="region of interest" description="Disordered" evidence="6">
    <location>
        <begin position="298"/>
        <end position="361"/>
    </location>
</feature>
<feature type="compositionally biased region" description="Polar residues" evidence="6">
    <location>
        <begin position="473"/>
        <end position="492"/>
    </location>
</feature>
<feature type="region of interest" description="Disordered" evidence="6">
    <location>
        <begin position="464"/>
        <end position="505"/>
    </location>
</feature>
<dbReference type="AlphaFoldDB" id="A0A4C1UXR7"/>
<evidence type="ECO:0000259" key="7">
    <source>
        <dbReference type="PROSITE" id="PS51457"/>
    </source>
</evidence>
<dbReference type="InterPro" id="IPR018379">
    <property type="entry name" value="BEN_domain"/>
</dbReference>